<sequence length="118" mass="13207">MFARKGKPSDVMASVRHFKSSCFFMFNYFFQVTPDLDRVFQCLLPYFPLRSGDNTEVVLQEYCQIAGTVQWSDMSKTASPIPGTPIPNAKERAQMLQVAEDCGEALDTADPVVIARSC</sequence>
<keyword evidence="1" id="KW-1185">Reference proteome</keyword>
<organism evidence="1 2">
    <name type="scientific">Heterorhabditis bacteriophora</name>
    <name type="common">Entomopathogenic nematode worm</name>
    <dbReference type="NCBI Taxonomy" id="37862"/>
    <lineage>
        <taxon>Eukaryota</taxon>
        <taxon>Metazoa</taxon>
        <taxon>Ecdysozoa</taxon>
        <taxon>Nematoda</taxon>
        <taxon>Chromadorea</taxon>
        <taxon>Rhabditida</taxon>
        <taxon>Rhabditina</taxon>
        <taxon>Rhabditomorpha</taxon>
        <taxon>Strongyloidea</taxon>
        <taxon>Heterorhabditidae</taxon>
        <taxon>Heterorhabditis</taxon>
    </lineage>
</organism>
<dbReference type="AlphaFoldDB" id="A0A1I7WG04"/>
<dbReference type="Proteomes" id="UP000095283">
    <property type="component" value="Unplaced"/>
</dbReference>
<dbReference type="WBParaSite" id="Hba_03856">
    <property type="protein sequence ID" value="Hba_03856"/>
    <property type="gene ID" value="Hba_03856"/>
</dbReference>
<accession>A0A1I7WG04</accession>
<reference evidence="2" key="1">
    <citation type="submission" date="2016-11" db="UniProtKB">
        <authorList>
            <consortium name="WormBaseParasite"/>
        </authorList>
    </citation>
    <scope>IDENTIFICATION</scope>
</reference>
<evidence type="ECO:0000313" key="2">
    <source>
        <dbReference type="WBParaSite" id="Hba_03856"/>
    </source>
</evidence>
<proteinExistence type="predicted"/>
<evidence type="ECO:0000313" key="1">
    <source>
        <dbReference type="Proteomes" id="UP000095283"/>
    </source>
</evidence>
<name>A0A1I7WG04_HETBA</name>
<protein>
    <submittedName>
        <fullName evidence="2">Rho-GAP domain-containing protein</fullName>
    </submittedName>
</protein>